<dbReference type="AlphaFoldDB" id="A0A1M5HFJ9"/>
<feature type="compositionally biased region" description="Low complexity" evidence="1">
    <location>
        <begin position="48"/>
        <end position="58"/>
    </location>
</feature>
<reference evidence="4" key="1">
    <citation type="submission" date="2016-11" db="EMBL/GenBank/DDBJ databases">
        <authorList>
            <person name="Varghese N."/>
            <person name="Submissions S."/>
        </authorList>
    </citation>
    <scope>NUCLEOTIDE SEQUENCE [LARGE SCALE GENOMIC DNA]</scope>
    <source>
        <strain evidence="4">DSM 9756</strain>
    </source>
</reference>
<keyword evidence="4" id="KW-1185">Reference proteome</keyword>
<evidence type="ECO:0000313" key="3">
    <source>
        <dbReference type="EMBL" id="SHG14720.1"/>
    </source>
</evidence>
<dbReference type="EMBL" id="FQVB01000045">
    <property type="protein sequence ID" value="SHG14720.1"/>
    <property type="molecule type" value="Genomic_DNA"/>
</dbReference>
<gene>
    <name evidence="3" type="ORF">SAMN02745206_03345</name>
</gene>
<feature type="domain" description="DUF6444" evidence="2">
    <location>
        <begin position="19"/>
        <end position="75"/>
    </location>
</feature>
<proteinExistence type="predicted"/>
<protein>
    <recommendedName>
        <fullName evidence="2">DUF6444 domain-containing protein</fullName>
    </recommendedName>
</protein>
<evidence type="ECO:0000259" key="2">
    <source>
        <dbReference type="Pfam" id="PF20042"/>
    </source>
</evidence>
<name>A0A1M5HFJ9_9BACT</name>
<evidence type="ECO:0000313" key="4">
    <source>
        <dbReference type="Proteomes" id="UP000184076"/>
    </source>
</evidence>
<accession>A0A1M5HFJ9</accession>
<evidence type="ECO:0000256" key="1">
    <source>
        <dbReference type="SAM" id="MobiDB-lite"/>
    </source>
</evidence>
<dbReference type="InterPro" id="IPR045618">
    <property type="entry name" value="DUF6444"/>
</dbReference>
<sequence length="85" mass="9621">MPKPKDMEINRAILEKASRETVIQITEFQAASIAQLKAHIEEFEARINQNSSNSNKPPSSDPPYRKQKKAAPKRRTRDGDSTQIS</sequence>
<feature type="compositionally biased region" description="Basic residues" evidence="1">
    <location>
        <begin position="65"/>
        <end position="76"/>
    </location>
</feature>
<feature type="region of interest" description="Disordered" evidence="1">
    <location>
        <begin position="45"/>
        <end position="85"/>
    </location>
</feature>
<dbReference type="Proteomes" id="UP000184076">
    <property type="component" value="Unassembled WGS sequence"/>
</dbReference>
<dbReference type="Pfam" id="PF20042">
    <property type="entry name" value="DUF6444"/>
    <property type="match status" value="1"/>
</dbReference>
<organism evidence="3 4">
    <name type="scientific">Desulfacinum infernum DSM 9756</name>
    <dbReference type="NCBI Taxonomy" id="1121391"/>
    <lineage>
        <taxon>Bacteria</taxon>
        <taxon>Pseudomonadati</taxon>
        <taxon>Thermodesulfobacteriota</taxon>
        <taxon>Syntrophobacteria</taxon>
        <taxon>Syntrophobacterales</taxon>
        <taxon>Syntrophobacteraceae</taxon>
        <taxon>Desulfacinum</taxon>
    </lineage>
</organism>
<dbReference type="RefSeq" id="WP_073041537.1">
    <property type="nucleotide sequence ID" value="NZ_FQVB01000045.1"/>
</dbReference>